<dbReference type="InterPro" id="IPR013785">
    <property type="entry name" value="Aldolase_TIM"/>
</dbReference>
<dbReference type="SFLD" id="SFLDG01060">
    <property type="entry name" value="BATS_domain_containing"/>
    <property type="match status" value="1"/>
</dbReference>
<dbReference type="SUPFAM" id="SSF102114">
    <property type="entry name" value="Radical SAM enzymes"/>
    <property type="match status" value="1"/>
</dbReference>
<dbReference type="AlphaFoldDB" id="A0A2M9ZCW7"/>
<accession>A0A2M9ZCW7</accession>
<organism evidence="8 9">
    <name type="scientific">Leptospira wolffii</name>
    <dbReference type="NCBI Taxonomy" id="409998"/>
    <lineage>
        <taxon>Bacteria</taxon>
        <taxon>Pseudomonadati</taxon>
        <taxon>Spirochaetota</taxon>
        <taxon>Spirochaetia</taxon>
        <taxon>Leptospirales</taxon>
        <taxon>Leptospiraceae</taxon>
        <taxon>Leptospira</taxon>
    </lineage>
</organism>
<dbReference type="CDD" id="cd01335">
    <property type="entry name" value="Radical_SAM"/>
    <property type="match status" value="1"/>
</dbReference>
<proteinExistence type="predicted"/>
<evidence type="ECO:0000313" key="9">
    <source>
        <dbReference type="Proteomes" id="UP000231912"/>
    </source>
</evidence>
<dbReference type="RefSeq" id="WP_100758460.1">
    <property type="nucleotide sequence ID" value="NZ_NPDT01000002.1"/>
</dbReference>
<protein>
    <submittedName>
        <fullName evidence="8">2-iminoacetate synthase ThiH</fullName>
    </submittedName>
</protein>
<feature type="domain" description="Biotin and thiamin synthesis-associated" evidence="7">
    <location>
        <begin position="259"/>
        <end position="361"/>
    </location>
</feature>
<dbReference type="Gene3D" id="3.20.20.70">
    <property type="entry name" value="Aldolase class I"/>
    <property type="match status" value="1"/>
</dbReference>
<gene>
    <name evidence="8" type="ORF">CH371_07960</name>
</gene>
<evidence type="ECO:0000256" key="3">
    <source>
        <dbReference type="ARBA" id="ARBA00022691"/>
    </source>
</evidence>
<evidence type="ECO:0000256" key="5">
    <source>
        <dbReference type="ARBA" id="ARBA00023004"/>
    </source>
</evidence>
<evidence type="ECO:0000313" key="8">
    <source>
        <dbReference type="EMBL" id="PJZ66214.1"/>
    </source>
</evidence>
<dbReference type="EMBL" id="NPDT01000002">
    <property type="protein sequence ID" value="PJZ66214.1"/>
    <property type="molecule type" value="Genomic_DNA"/>
</dbReference>
<keyword evidence="3" id="KW-0949">S-adenosyl-L-methionine</keyword>
<dbReference type="SFLD" id="SFLDG01081">
    <property type="entry name" value="cleavage_of_the_Ca-Cb_bond_in"/>
    <property type="match status" value="1"/>
</dbReference>
<dbReference type="SMART" id="SM00876">
    <property type="entry name" value="BATS"/>
    <property type="match status" value="1"/>
</dbReference>
<name>A0A2M9ZCW7_9LEPT</name>
<dbReference type="InterPro" id="IPR034428">
    <property type="entry name" value="ThiH/NoCL/HydG-like"/>
</dbReference>
<dbReference type="PANTHER" id="PTHR43583">
    <property type="entry name" value="2-IMINOACETATE SYNTHASE"/>
    <property type="match status" value="1"/>
</dbReference>
<evidence type="ECO:0000259" key="7">
    <source>
        <dbReference type="SMART" id="SM00876"/>
    </source>
</evidence>
<dbReference type="NCBIfam" id="TIGR02351">
    <property type="entry name" value="thiH"/>
    <property type="match status" value="1"/>
</dbReference>
<evidence type="ECO:0000256" key="2">
    <source>
        <dbReference type="ARBA" id="ARBA00022485"/>
    </source>
</evidence>
<dbReference type="InterPro" id="IPR012726">
    <property type="entry name" value="ThiH"/>
</dbReference>
<dbReference type="InterPro" id="IPR058240">
    <property type="entry name" value="rSAM_sf"/>
</dbReference>
<evidence type="ECO:0000256" key="1">
    <source>
        <dbReference type="ARBA" id="ARBA00001966"/>
    </source>
</evidence>
<sequence length="381" mass="43590">MYTEVFERLSFKEAIERVLSKNKKDIEAALDLSASGRPLDFENYLSLISPEADTYLEEMAEFSLSWTRKRFGKTVSLYMPLYLSNECRSSCVYCGFSFENKIPRKTLNEEEIHAEAKAVRAKGIRHILLLTGEDYSKTSVSYLVSAIGILKGYFDSISVEIYPMEKENYEILIQSGTEGLAVYQETYDPETYALYHLRGMKKNMRYRLEAPDRGGMAGFRRIGIGALLGLSNPYGEMFRLGEHAEYLSKKYWRTTIQISLPRMRPAEGEFDRTIPVKDREYVRFLFALRLFLPDAGLVQSTRETQKLRNHLAGMPITHMSVESRTDPGGYSGGRELKQFEIEDSRSVSEIVEMLRSKGLDPVRKDFDPAFLGEPRSALPKA</sequence>
<keyword evidence="6" id="KW-0411">Iron-sulfur</keyword>
<dbReference type="Pfam" id="PF04055">
    <property type="entry name" value="Radical_SAM"/>
    <property type="match status" value="1"/>
</dbReference>
<comment type="caution">
    <text evidence="8">The sequence shown here is derived from an EMBL/GenBank/DDBJ whole genome shotgun (WGS) entry which is preliminary data.</text>
</comment>
<dbReference type="GO" id="GO:0003824">
    <property type="term" value="F:catalytic activity"/>
    <property type="evidence" value="ECO:0007669"/>
    <property type="project" value="InterPro"/>
</dbReference>
<dbReference type="SFLD" id="SFLDF00301">
    <property type="entry name" value="2-iminoacetate_synthase_(ThiH)"/>
    <property type="match status" value="1"/>
</dbReference>
<dbReference type="SFLD" id="SFLDS00029">
    <property type="entry name" value="Radical_SAM"/>
    <property type="match status" value="1"/>
</dbReference>
<dbReference type="InterPro" id="IPR010722">
    <property type="entry name" value="BATS_dom"/>
</dbReference>
<keyword evidence="4" id="KW-0479">Metal-binding</keyword>
<dbReference type="Pfam" id="PF06968">
    <property type="entry name" value="BATS"/>
    <property type="match status" value="1"/>
</dbReference>
<evidence type="ECO:0000256" key="4">
    <source>
        <dbReference type="ARBA" id="ARBA00022723"/>
    </source>
</evidence>
<dbReference type="InterPro" id="IPR007197">
    <property type="entry name" value="rSAM"/>
</dbReference>
<dbReference type="GO" id="GO:0005506">
    <property type="term" value="F:iron ion binding"/>
    <property type="evidence" value="ECO:0007669"/>
    <property type="project" value="InterPro"/>
</dbReference>
<dbReference type="GO" id="GO:0051539">
    <property type="term" value="F:4 iron, 4 sulfur cluster binding"/>
    <property type="evidence" value="ECO:0007669"/>
    <property type="project" value="UniProtKB-KW"/>
</dbReference>
<keyword evidence="2" id="KW-0004">4Fe-4S</keyword>
<comment type="cofactor">
    <cofactor evidence="1">
        <name>[4Fe-4S] cluster</name>
        <dbReference type="ChEBI" id="CHEBI:49883"/>
    </cofactor>
</comment>
<dbReference type="Proteomes" id="UP000231912">
    <property type="component" value="Unassembled WGS sequence"/>
</dbReference>
<reference evidence="8 9" key="1">
    <citation type="submission" date="2017-07" db="EMBL/GenBank/DDBJ databases">
        <title>Leptospira spp. isolated from tropical soils.</title>
        <authorList>
            <person name="Thibeaux R."/>
            <person name="Iraola G."/>
            <person name="Ferres I."/>
            <person name="Bierque E."/>
            <person name="Girault D."/>
            <person name="Soupe-Gilbert M.-E."/>
            <person name="Picardeau M."/>
            <person name="Goarant C."/>
        </authorList>
    </citation>
    <scope>NUCLEOTIDE SEQUENCE [LARGE SCALE GENOMIC DNA]</scope>
    <source>
        <strain evidence="8 9">FH2-C-A2</strain>
    </source>
</reference>
<keyword evidence="5" id="KW-0408">Iron</keyword>
<dbReference type="GO" id="GO:0009228">
    <property type="term" value="P:thiamine biosynthetic process"/>
    <property type="evidence" value="ECO:0007669"/>
    <property type="project" value="InterPro"/>
</dbReference>
<evidence type="ECO:0000256" key="6">
    <source>
        <dbReference type="ARBA" id="ARBA00023014"/>
    </source>
</evidence>
<dbReference type="PANTHER" id="PTHR43583:SF1">
    <property type="entry name" value="2-IMINOACETATE SYNTHASE"/>
    <property type="match status" value="1"/>
</dbReference>